<dbReference type="Gene3D" id="3.40.50.300">
    <property type="entry name" value="P-loop containing nucleotide triphosphate hydrolases"/>
    <property type="match status" value="2"/>
</dbReference>
<dbReference type="RefSeq" id="WP_153652315.1">
    <property type="nucleotide sequence ID" value="NZ_CP045737.1"/>
</dbReference>
<dbReference type="AlphaFoldDB" id="A0A5Q2MJ13"/>
<dbReference type="PANTHER" id="PTHR32182">
    <property type="entry name" value="DNA REPLICATION AND REPAIR PROTEIN RECF"/>
    <property type="match status" value="1"/>
</dbReference>
<dbReference type="Proteomes" id="UP000392064">
    <property type="component" value="Chromosome"/>
</dbReference>
<gene>
    <name evidence="3" type="ORF">GEV26_06525</name>
</gene>
<dbReference type="SUPFAM" id="SSF52540">
    <property type="entry name" value="P-loop containing nucleoside triphosphate hydrolases"/>
    <property type="match status" value="1"/>
</dbReference>
<sequence length="430" mass="47164">MTADAPYEANSAGFSTLALSDWRQFGDISLAFHPRLTVLTGANATGKSTILGILARHFDWIHPFSTSPVRTRSKSGEWISVGRRRAKRMSRQPGWAEVGTLTYRSDKSTAIAVPLEVQANLSSQYDLLMPDQQEVAGAFISSHRAASGSYSPVQSIPTAAANADLLFDSLTNEIRARWAGTWTGKTPQLVLKESIMAAAVFGSGPGHDSLSYNPTIHNLWTEFGVVLRTVLPASLRFRRIVVRTPDVVLETDSGDFVLDEASGGIMSIIEMAWQILLRSHGSSATFTVLLDEPENHLHPSLQREMLPSFLRAFPQVQFIVATHSPFVVTATPASTVYALDYNERQQVVSRVLDYSNKAASAEETLKNVLGLHSTAPTWAESAYQTILARYAGELSPQRLSLLREEMTQIGLVKNFPEAVVDLAHPENLES</sequence>
<keyword evidence="1" id="KW-0742">SOS response</keyword>
<feature type="domain" description="ATPase AAA-type core" evidence="2">
    <location>
        <begin position="252"/>
        <end position="328"/>
    </location>
</feature>
<dbReference type="InterPro" id="IPR027417">
    <property type="entry name" value="P-loop_NTPase"/>
</dbReference>
<dbReference type="PANTHER" id="PTHR32182:SF23">
    <property type="entry name" value="ATP BINDING PROTEIN"/>
    <property type="match status" value="1"/>
</dbReference>
<dbReference type="KEGG" id="aef:GEV26_06525"/>
<evidence type="ECO:0000256" key="1">
    <source>
        <dbReference type="ARBA" id="ARBA00023236"/>
    </source>
</evidence>
<protein>
    <submittedName>
        <fullName evidence="3">AAA family ATPase</fullName>
    </submittedName>
</protein>
<evidence type="ECO:0000313" key="4">
    <source>
        <dbReference type="Proteomes" id="UP000392064"/>
    </source>
</evidence>
<dbReference type="GO" id="GO:0005524">
    <property type="term" value="F:ATP binding"/>
    <property type="evidence" value="ECO:0007669"/>
    <property type="project" value="InterPro"/>
</dbReference>
<dbReference type="Pfam" id="PF13304">
    <property type="entry name" value="AAA_21"/>
    <property type="match status" value="1"/>
</dbReference>
<name>A0A5Q2MJ13_9ACTN</name>
<reference evidence="3 4" key="1">
    <citation type="submission" date="2019-11" db="EMBL/GenBank/DDBJ databases">
        <authorList>
            <person name="Li J."/>
        </authorList>
    </citation>
    <scope>NUCLEOTIDE SEQUENCE [LARGE SCALE GENOMIC DNA]</scope>
    <source>
        <strain evidence="3 4">MF47</strain>
    </source>
</reference>
<accession>A0A5Q2MJ13</accession>
<dbReference type="EMBL" id="CP045737">
    <property type="protein sequence ID" value="QGG41046.1"/>
    <property type="molecule type" value="Genomic_DNA"/>
</dbReference>
<evidence type="ECO:0000259" key="2">
    <source>
        <dbReference type="Pfam" id="PF13304"/>
    </source>
</evidence>
<keyword evidence="1" id="KW-0227">DNA damage</keyword>
<dbReference type="GO" id="GO:0000731">
    <property type="term" value="P:DNA synthesis involved in DNA repair"/>
    <property type="evidence" value="ECO:0007669"/>
    <property type="project" value="TreeGrafter"/>
</dbReference>
<dbReference type="GO" id="GO:0006302">
    <property type="term" value="P:double-strand break repair"/>
    <property type="evidence" value="ECO:0007669"/>
    <property type="project" value="TreeGrafter"/>
</dbReference>
<proteinExistence type="predicted"/>
<organism evidence="3 4">
    <name type="scientific">Aeromicrobium yanjiei</name>
    <dbReference type="NCBI Taxonomy" id="2662028"/>
    <lineage>
        <taxon>Bacteria</taxon>
        <taxon>Bacillati</taxon>
        <taxon>Actinomycetota</taxon>
        <taxon>Actinomycetes</taxon>
        <taxon>Propionibacteriales</taxon>
        <taxon>Nocardioidaceae</taxon>
        <taxon>Aeromicrobium</taxon>
    </lineage>
</organism>
<dbReference type="InterPro" id="IPR003959">
    <property type="entry name" value="ATPase_AAA_core"/>
</dbReference>
<dbReference type="GO" id="GO:0016887">
    <property type="term" value="F:ATP hydrolysis activity"/>
    <property type="evidence" value="ECO:0007669"/>
    <property type="project" value="InterPro"/>
</dbReference>
<evidence type="ECO:0000313" key="3">
    <source>
        <dbReference type="EMBL" id="QGG41046.1"/>
    </source>
</evidence>
<dbReference type="GO" id="GO:0009432">
    <property type="term" value="P:SOS response"/>
    <property type="evidence" value="ECO:0007669"/>
    <property type="project" value="UniProtKB-KW"/>
</dbReference>
<keyword evidence="4" id="KW-1185">Reference proteome</keyword>